<dbReference type="AlphaFoldDB" id="A0A4Q1JZC5"/>
<reference evidence="3 4" key="1">
    <citation type="submission" date="2019-01" db="EMBL/GenBank/DDBJ databases">
        <title>Pseudoxanthomonas composti sp. nov., isolated from compost.</title>
        <authorList>
            <person name="Yang G."/>
        </authorList>
    </citation>
    <scope>NUCLEOTIDE SEQUENCE [LARGE SCALE GENOMIC DNA]</scope>
    <source>
        <strain evidence="3 4">GSS15</strain>
    </source>
</reference>
<dbReference type="SUPFAM" id="SSF53955">
    <property type="entry name" value="Lysozyme-like"/>
    <property type="match status" value="1"/>
</dbReference>
<feature type="region of interest" description="Disordered" evidence="1">
    <location>
        <begin position="270"/>
        <end position="299"/>
    </location>
</feature>
<keyword evidence="4" id="KW-1185">Reference proteome</keyword>
<comment type="caution">
    <text evidence="3">The sequence shown here is derived from an EMBL/GenBank/DDBJ whole genome shotgun (WGS) entry which is preliminary data.</text>
</comment>
<organism evidence="3 4">
    <name type="scientific">Pseudoxanthomonas composti</name>
    <dbReference type="NCBI Taxonomy" id="2137479"/>
    <lineage>
        <taxon>Bacteria</taxon>
        <taxon>Pseudomonadati</taxon>
        <taxon>Pseudomonadota</taxon>
        <taxon>Gammaproteobacteria</taxon>
        <taxon>Lysobacterales</taxon>
        <taxon>Lysobacteraceae</taxon>
        <taxon>Pseudoxanthomonas</taxon>
    </lineage>
</organism>
<dbReference type="CDD" id="cd16892">
    <property type="entry name" value="LT_VirB1-like"/>
    <property type="match status" value="1"/>
</dbReference>
<dbReference type="InterPro" id="IPR023346">
    <property type="entry name" value="Lysozyme-like_dom_sf"/>
</dbReference>
<evidence type="ECO:0000256" key="1">
    <source>
        <dbReference type="SAM" id="MobiDB-lite"/>
    </source>
</evidence>
<proteinExistence type="predicted"/>
<feature type="region of interest" description="Disordered" evidence="1">
    <location>
        <begin position="186"/>
        <end position="238"/>
    </location>
</feature>
<feature type="compositionally biased region" description="Low complexity" evidence="1">
    <location>
        <begin position="224"/>
        <end position="238"/>
    </location>
</feature>
<dbReference type="RefSeq" id="WP_129469407.1">
    <property type="nucleotide sequence ID" value="NZ_SAWZ01000001.1"/>
</dbReference>
<name>A0A4Q1JZC5_9GAMM</name>
<dbReference type="Pfam" id="PF01464">
    <property type="entry name" value="SLT"/>
    <property type="match status" value="1"/>
</dbReference>
<dbReference type="Gene3D" id="1.10.530.10">
    <property type="match status" value="1"/>
</dbReference>
<feature type="compositionally biased region" description="Low complexity" evidence="1">
    <location>
        <begin position="186"/>
        <end position="196"/>
    </location>
</feature>
<dbReference type="Proteomes" id="UP000289784">
    <property type="component" value="Unassembled WGS sequence"/>
</dbReference>
<dbReference type="OrthoDB" id="8565485at2"/>
<gene>
    <name evidence="3" type="ORF">EPA99_01455</name>
</gene>
<evidence type="ECO:0000259" key="2">
    <source>
        <dbReference type="Pfam" id="PF01464"/>
    </source>
</evidence>
<dbReference type="InterPro" id="IPR008258">
    <property type="entry name" value="Transglycosylase_SLT_dom_1"/>
</dbReference>
<feature type="domain" description="Transglycosylase SLT" evidence="2">
    <location>
        <begin position="15"/>
        <end position="134"/>
    </location>
</feature>
<evidence type="ECO:0000313" key="4">
    <source>
        <dbReference type="Proteomes" id="UP000289784"/>
    </source>
</evidence>
<feature type="compositionally biased region" description="Polar residues" evidence="1">
    <location>
        <begin position="205"/>
        <end position="223"/>
    </location>
</feature>
<sequence>MLPGLEMLACTDMAVPMDVMRHVVHVESSFNPFAIGVVGGRLVRQPRNLDEALATVRMLEDKGYNFSVGLAQVNRYNLARYGLDSYEKAFGSCANLRAASKILAECYGRASGDWGKSFSCYYSGNFTTGFRHGYVQKVYASISRAVEAADRRTAAIDVVAEEGRKPVQRERSARDQDVVGHRIVDSSAAAQRSQASDGALVVTGPSRSESPTGPQMQPATASQPAVAAPTGGAMAASMPSAMSSAPAMAAEGMPAADALPAVPTVSVHGHPVSAPVAQPAPQQASAAPPAPGPDRAFVF</sequence>
<evidence type="ECO:0000313" key="3">
    <source>
        <dbReference type="EMBL" id="RXR08517.1"/>
    </source>
</evidence>
<feature type="compositionally biased region" description="Low complexity" evidence="1">
    <location>
        <begin position="271"/>
        <end position="287"/>
    </location>
</feature>
<dbReference type="EMBL" id="SAWZ01000001">
    <property type="protein sequence ID" value="RXR08517.1"/>
    <property type="molecule type" value="Genomic_DNA"/>
</dbReference>
<accession>A0A4Q1JZC5</accession>
<protein>
    <submittedName>
        <fullName evidence="3">Lytic transglycosylase domain-containing protein</fullName>
    </submittedName>
</protein>